<dbReference type="eggNOG" id="COG1765">
    <property type="taxonomic scope" value="Bacteria"/>
</dbReference>
<dbReference type="PATRIC" id="fig|1423790.3.peg.73"/>
<sequence>MSKYLVKTEVGKQEWQQFNQAGEHVFVSDDAKHQTGPSPVELLCGAVNSCICMSAAMIIKAHKMNVTNFAVENNAETSNLGHGKSIVSKMHLNVSFDSDLDDEERQSFLKHVLHVSTVYQTVAQGMQIEVELG</sequence>
<gene>
    <name evidence="1" type="ORF">BN53_06660</name>
</gene>
<dbReference type="PANTHER" id="PTHR39624:SF2">
    <property type="entry name" value="OSMC-LIKE PROTEIN"/>
    <property type="match status" value="1"/>
</dbReference>
<dbReference type="InterPro" id="IPR015946">
    <property type="entry name" value="KH_dom-like_a/b"/>
</dbReference>
<dbReference type="STRING" id="1423790.BN53_06660"/>
<organism evidence="1 2">
    <name type="scientific">Lactobacillus pasteurii DSM 23907 = CRBIP 24.76</name>
    <dbReference type="NCBI Taxonomy" id="1423790"/>
    <lineage>
        <taxon>Bacteria</taxon>
        <taxon>Bacillati</taxon>
        <taxon>Bacillota</taxon>
        <taxon>Bacilli</taxon>
        <taxon>Lactobacillales</taxon>
        <taxon>Lactobacillaceae</taxon>
        <taxon>Lactobacillus</taxon>
    </lineage>
</organism>
<keyword evidence="2" id="KW-1185">Reference proteome</keyword>
<comment type="caution">
    <text evidence="1">The sequence shown here is derived from an EMBL/GenBank/DDBJ whole genome shotgun (WGS) entry which is preliminary data.</text>
</comment>
<protein>
    <submittedName>
        <fullName evidence="1">Redox protein, regulator of disulfide bond formation</fullName>
    </submittedName>
</protein>
<dbReference type="PANTHER" id="PTHR39624">
    <property type="entry name" value="PROTEIN INVOLVED IN RIMO-MEDIATED BETA-METHYLTHIOLATION OF RIBOSOMAL PROTEIN S12 YCAO"/>
    <property type="match status" value="1"/>
</dbReference>
<dbReference type="EMBL" id="CAKD01000023">
    <property type="protein sequence ID" value="CCI85763.1"/>
    <property type="molecule type" value="Genomic_DNA"/>
</dbReference>
<dbReference type="AlphaFoldDB" id="I7LEG7"/>
<dbReference type="Proteomes" id="UP000009311">
    <property type="component" value="Unassembled WGS sequence"/>
</dbReference>
<dbReference type="SUPFAM" id="SSF82784">
    <property type="entry name" value="OsmC-like"/>
    <property type="match status" value="1"/>
</dbReference>
<reference evidence="1 2" key="1">
    <citation type="submission" date="2012-06" db="EMBL/GenBank/DDBJ databases">
        <title>Draft Genome Sequence of Lactobacillus pasteurii CRBIP 24.76T.</title>
        <authorList>
            <person name="Cousin S."/>
            <person name="Bouchier C."/>
            <person name="Loux V."/>
            <person name="Ma L."/>
            <person name="Creno S."/>
            <person name="Bizet C."/>
            <person name="Clermont D."/>
        </authorList>
    </citation>
    <scope>NUCLEOTIDE SEQUENCE [LARGE SCALE GENOMIC DNA]</scope>
    <source>
        <strain evidence="2">CRBIP 24.76T</strain>
    </source>
</reference>
<dbReference type="OrthoDB" id="1433018at2"/>
<dbReference type="InterPro" id="IPR036102">
    <property type="entry name" value="OsmC/Ohrsf"/>
</dbReference>
<dbReference type="RefSeq" id="WP_009560321.1">
    <property type="nucleotide sequence ID" value="NZ_AYZN01000001.1"/>
</dbReference>
<evidence type="ECO:0000313" key="1">
    <source>
        <dbReference type="EMBL" id="CCI85763.1"/>
    </source>
</evidence>
<accession>I7LEG7</accession>
<dbReference type="Pfam" id="PF02566">
    <property type="entry name" value="OsmC"/>
    <property type="match status" value="1"/>
</dbReference>
<name>I7LEG7_9LACO</name>
<evidence type="ECO:0000313" key="2">
    <source>
        <dbReference type="Proteomes" id="UP000009311"/>
    </source>
</evidence>
<dbReference type="InterPro" id="IPR003718">
    <property type="entry name" value="OsmC/Ohr_fam"/>
</dbReference>
<proteinExistence type="predicted"/>
<dbReference type="Gene3D" id="3.30.300.20">
    <property type="match status" value="1"/>
</dbReference>